<dbReference type="SUPFAM" id="SSF54060">
    <property type="entry name" value="His-Me finger endonucleases"/>
    <property type="match status" value="1"/>
</dbReference>
<evidence type="ECO:0000259" key="2">
    <source>
        <dbReference type="Pfam" id="PF13392"/>
    </source>
</evidence>
<dbReference type="Pfam" id="PF13392">
    <property type="entry name" value="HNH_3"/>
    <property type="match status" value="1"/>
</dbReference>
<dbReference type="Gene3D" id="3.90.75.20">
    <property type="match status" value="1"/>
</dbReference>
<dbReference type="InterPro" id="IPR003615">
    <property type="entry name" value="HNH_nuc"/>
</dbReference>
<organism evidence="3">
    <name type="scientific">Florenciella sp. virus SA2</name>
    <dbReference type="NCBI Taxonomy" id="3240092"/>
    <lineage>
        <taxon>Viruses</taxon>
    </lineage>
</organism>
<accession>A0AB39JEB8</accession>
<feature type="region of interest" description="Disordered" evidence="1">
    <location>
        <begin position="105"/>
        <end position="124"/>
    </location>
</feature>
<reference evidence="3" key="1">
    <citation type="submission" date="2024-03" db="EMBL/GenBank/DDBJ databases">
        <title>Eukaryotic viruses encode the ribosomal protein eL40.</title>
        <authorList>
            <person name="Thomy J."/>
            <person name="Schvarcz C.R."/>
            <person name="McBeain K.A."/>
            <person name="Edwards K.F."/>
            <person name="Steward G.F."/>
        </authorList>
    </citation>
    <scope>NUCLEOTIDE SEQUENCE</scope>
    <source>
        <strain evidence="3">FloV-SA2</strain>
    </source>
</reference>
<gene>
    <name evidence="3" type="ORF">FloV-SA2_00135</name>
</gene>
<evidence type="ECO:0000256" key="1">
    <source>
        <dbReference type="SAM" id="MobiDB-lite"/>
    </source>
</evidence>
<dbReference type="InterPro" id="IPR044925">
    <property type="entry name" value="His-Me_finger_sf"/>
</dbReference>
<feature type="domain" description="HNH nuclease" evidence="2">
    <location>
        <begin position="80"/>
        <end position="110"/>
    </location>
</feature>
<proteinExistence type="predicted"/>
<name>A0AB39JEB8_9VIRU</name>
<dbReference type="EMBL" id="PP542043">
    <property type="protein sequence ID" value="XDO01954.1"/>
    <property type="molecule type" value="Genomic_DNA"/>
</dbReference>
<sequence>MKEENEFEDYELLRCNYGTGKKQCVYSKISTIDDIYINNLHITWYYWKGGKSGGGYIRGHYKGKCIYLHDLIMRRIEDKPGENYSVDHINQDKLDNRRENLRWATQSEQNSNRGKSYRKHNAKPLPDGITQDMLEKYVVYYKECYNKEKDKWREFFKVEKHPNLDKIWIGSKSNKVSILDKLSAANKVAVAGSVNE</sequence>
<evidence type="ECO:0000313" key="3">
    <source>
        <dbReference type="EMBL" id="XDO01954.1"/>
    </source>
</evidence>
<feature type="compositionally biased region" description="Polar residues" evidence="1">
    <location>
        <begin position="105"/>
        <end position="114"/>
    </location>
</feature>
<protein>
    <recommendedName>
        <fullName evidence="2">HNH nuclease domain-containing protein</fullName>
    </recommendedName>
</protein>